<dbReference type="InterPro" id="IPR037058">
    <property type="entry name" value="Falgellar_hook_FlgE_sf"/>
</dbReference>
<dbReference type="Pfam" id="PF07559">
    <property type="entry name" value="FlgE_D2"/>
    <property type="match status" value="1"/>
</dbReference>
<dbReference type="GO" id="GO:0071978">
    <property type="term" value="P:bacterial-type flagellum-dependent swarming motility"/>
    <property type="evidence" value="ECO:0007669"/>
    <property type="project" value="TreeGrafter"/>
</dbReference>
<dbReference type="RefSeq" id="WP_058641244.1">
    <property type="nucleotide sequence ID" value="NZ_LDSL01000046.1"/>
</dbReference>
<dbReference type="PANTHER" id="PTHR30435">
    <property type="entry name" value="FLAGELLAR PROTEIN"/>
    <property type="match status" value="1"/>
</dbReference>
<keyword evidence="4 5" id="KW-0975">Bacterial flagellum</keyword>
<evidence type="ECO:0000259" key="6">
    <source>
        <dbReference type="Pfam" id="PF06429"/>
    </source>
</evidence>
<evidence type="ECO:0000256" key="2">
    <source>
        <dbReference type="ARBA" id="ARBA00009677"/>
    </source>
</evidence>
<dbReference type="InterPro" id="IPR011491">
    <property type="entry name" value="FlgE_D2"/>
</dbReference>
<feature type="domain" description="Flagellar hook protein FlgE/F/G-like D1" evidence="8">
    <location>
        <begin position="83"/>
        <end position="146"/>
    </location>
</feature>
<reference evidence="9 10" key="1">
    <citation type="journal article" date="2016" name="Front. Microbiol.">
        <title>Genomic Resource of Rice Seed Associated Bacteria.</title>
        <authorList>
            <person name="Midha S."/>
            <person name="Bansal K."/>
            <person name="Sharma S."/>
            <person name="Kumar N."/>
            <person name="Patil P.P."/>
            <person name="Chaudhry V."/>
            <person name="Patil P.B."/>
        </authorList>
    </citation>
    <scope>NUCLEOTIDE SEQUENCE [LARGE SCALE GENOMIC DNA]</scope>
    <source>
        <strain evidence="9 10">NS331</strain>
    </source>
</reference>
<dbReference type="NCBIfam" id="NF004238">
    <property type="entry name" value="PRK05682.1-1"/>
    <property type="match status" value="1"/>
</dbReference>
<evidence type="ECO:0000256" key="5">
    <source>
        <dbReference type="RuleBase" id="RU362116"/>
    </source>
</evidence>
<dbReference type="InterPro" id="IPR020013">
    <property type="entry name" value="Flagellar_FlgE/F/G"/>
</dbReference>
<dbReference type="OrthoDB" id="8578401at2"/>
<organism evidence="9 10">
    <name type="scientific">Pseudacidovorax intermedius</name>
    <dbReference type="NCBI Taxonomy" id="433924"/>
    <lineage>
        <taxon>Bacteria</taxon>
        <taxon>Pseudomonadati</taxon>
        <taxon>Pseudomonadota</taxon>
        <taxon>Betaproteobacteria</taxon>
        <taxon>Burkholderiales</taxon>
        <taxon>Comamonadaceae</taxon>
        <taxon>Pseudacidovorax</taxon>
    </lineage>
</organism>
<dbReference type="NCBIfam" id="TIGR03506">
    <property type="entry name" value="FlgEFG_subfam"/>
    <property type="match status" value="1"/>
</dbReference>
<evidence type="ECO:0000259" key="7">
    <source>
        <dbReference type="Pfam" id="PF07559"/>
    </source>
</evidence>
<dbReference type="AlphaFoldDB" id="A0A147H2D6"/>
<dbReference type="Pfam" id="PF22692">
    <property type="entry name" value="LlgE_F_G_D1"/>
    <property type="match status" value="1"/>
</dbReference>
<evidence type="ECO:0000256" key="3">
    <source>
        <dbReference type="ARBA" id="ARBA00019015"/>
    </source>
</evidence>
<comment type="subcellular location">
    <subcellularLocation>
        <location evidence="1 5">Bacterial flagellum basal body</location>
    </subcellularLocation>
</comment>
<keyword evidence="10" id="KW-1185">Reference proteome</keyword>
<keyword evidence="9" id="KW-0282">Flagellum</keyword>
<comment type="caution">
    <text evidence="9">The sequence shown here is derived from an EMBL/GenBank/DDBJ whole genome shotgun (WGS) entry which is preliminary data.</text>
</comment>
<sequence>MSFQQAIAGLNAASRSLDVIGHNIANAGTTAMKSSRVEFAEVYAAAASGSNSVSGGMGVTVSKVAQQFSQGNINSTNNALDLAINGNGFFQLTMPDGARAFTRAGNFKKDAQGFIVTNNGANLMGYPTDTAGKRTSSTLQALSVPTGTVPAKQTTTMTARVTLDAKAAVATAADDLSKYSTSLTAYDAQGLKTEVGLYFQKTANNAWNVYSSVNGSDPKNSTPFQITFDTAGNLISGGKQTMVLSSPNDPNQKFNATLDLTEFKQVNSSFTVNDLQQDGYTAGQLTNLSIDDTGTLMATYSNNQTQAAGQVAMVDFRNPQGLGITDSGYWFETTASGQPLVGAPGEGIFGSIQSKALEESNVDLTAALVDMMTTQRAYQANAQTIKTQDQVLSTLVNLR</sequence>
<dbReference type="GO" id="GO:0009424">
    <property type="term" value="C:bacterial-type flagellum hook"/>
    <property type="evidence" value="ECO:0007669"/>
    <property type="project" value="TreeGrafter"/>
</dbReference>
<dbReference type="GO" id="GO:0009425">
    <property type="term" value="C:bacterial-type flagellum basal body"/>
    <property type="evidence" value="ECO:0007669"/>
    <property type="project" value="UniProtKB-SubCell"/>
</dbReference>
<comment type="function">
    <text evidence="5">A flexible structure which links the flagellar filament to the drive apparatus in the basal body.</text>
</comment>
<dbReference type="Pfam" id="PF06429">
    <property type="entry name" value="Flg_bbr_C"/>
    <property type="match status" value="1"/>
</dbReference>
<name>A0A147H2D6_9BURK</name>
<gene>
    <name evidence="9" type="ORF">NS331_06790</name>
</gene>
<feature type="domain" description="Flagellar basal-body/hook protein C-terminal" evidence="6">
    <location>
        <begin position="353"/>
        <end position="398"/>
    </location>
</feature>
<keyword evidence="9" id="KW-0969">Cilium</keyword>
<dbReference type="InterPro" id="IPR037925">
    <property type="entry name" value="FlgE/F/G-like"/>
</dbReference>
<dbReference type="PANTHER" id="PTHR30435:SF1">
    <property type="entry name" value="FLAGELLAR HOOK PROTEIN FLGE"/>
    <property type="match status" value="1"/>
</dbReference>
<dbReference type="GO" id="GO:0005829">
    <property type="term" value="C:cytosol"/>
    <property type="evidence" value="ECO:0007669"/>
    <property type="project" value="TreeGrafter"/>
</dbReference>
<dbReference type="InterPro" id="IPR053967">
    <property type="entry name" value="LlgE_F_G-like_D1"/>
</dbReference>
<keyword evidence="9" id="KW-0966">Cell projection</keyword>
<dbReference type="Gene3D" id="2.60.98.20">
    <property type="entry name" value="Flagellar hook protein FlgE"/>
    <property type="match status" value="1"/>
</dbReference>
<dbReference type="EMBL" id="LDSL01000046">
    <property type="protein sequence ID" value="KTT23814.1"/>
    <property type="molecule type" value="Genomic_DNA"/>
</dbReference>
<evidence type="ECO:0000256" key="1">
    <source>
        <dbReference type="ARBA" id="ARBA00004117"/>
    </source>
</evidence>
<evidence type="ECO:0000313" key="10">
    <source>
        <dbReference type="Proteomes" id="UP000072741"/>
    </source>
</evidence>
<dbReference type="SUPFAM" id="SSF117143">
    <property type="entry name" value="Flagellar hook protein flgE"/>
    <property type="match status" value="1"/>
</dbReference>
<evidence type="ECO:0000256" key="4">
    <source>
        <dbReference type="ARBA" id="ARBA00023143"/>
    </source>
</evidence>
<dbReference type="Proteomes" id="UP000072741">
    <property type="component" value="Unassembled WGS sequence"/>
</dbReference>
<protein>
    <recommendedName>
        <fullName evidence="3 5">Flagellar hook protein FlgE</fullName>
    </recommendedName>
</protein>
<dbReference type="PATRIC" id="fig|433924.3.peg.3301"/>
<accession>A0A147H2D6</accession>
<proteinExistence type="inferred from homology"/>
<dbReference type="InterPro" id="IPR010930">
    <property type="entry name" value="Flg_bb/hook_C_dom"/>
</dbReference>
<feature type="domain" description="Flagellar hook protein FlgE D2" evidence="7">
    <location>
        <begin position="168"/>
        <end position="280"/>
    </location>
</feature>
<evidence type="ECO:0000259" key="8">
    <source>
        <dbReference type="Pfam" id="PF22692"/>
    </source>
</evidence>
<evidence type="ECO:0000313" key="9">
    <source>
        <dbReference type="EMBL" id="KTT23814.1"/>
    </source>
</evidence>
<comment type="similarity">
    <text evidence="2 5">Belongs to the flagella basal body rod proteins family.</text>
</comment>